<keyword evidence="2" id="KW-1185">Reference proteome</keyword>
<sequence>MVFACGATGTARADSIGDEVSNYFTNWFNRVDQAQASQPHWMTPIVTVTPRLEEEYRYDQFWQTTNNGASLDNYGGGKGLELIPTTTNEIIIGQPPYIVRNGNEEHNGFGDWPFLLIKQRLLSANEQDGNYIVTAFLQGVAPLGAKGFTTNSYEINPTLAFGKGWGDFDIQATIGGSFPLAYENKIGVQVPMNISFQYWLRPYFWPEFEVQNIYFVDGPHGGKNQVLLTPGIMFGRFHLYDRARLSFGIAYQIAVAPPETRVATLPLYRNSPIFTVRISF</sequence>
<gene>
    <name evidence="1" type="ORF">Asru_0268_02</name>
</gene>
<reference evidence="1 2" key="1">
    <citation type="submission" date="2012-11" db="EMBL/GenBank/DDBJ databases">
        <title>Whole genome sequence of Acidisphaera rubrifaciens HS-AP3.</title>
        <authorList>
            <person name="Azuma Y."/>
            <person name="Higashiura N."/>
            <person name="Hirakawa H."/>
            <person name="Matsushita K."/>
        </authorList>
    </citation>
    <scope>NUCLEOTIDE SEQUENCE [LARGE SCALE GENOMIC DNA]</scope>
    <source>
        <strain evidence="1 2">HS-AP3</strain>
    </source>
</reference>
<proteinExistence type="predicted"/>
<name>A0A0D6P6I4_9PROT</name>
<evidence type="ECO:0000313" key="2">
    <source>
        <dbReference type="Proteomes" id="UP000032680"/>
    </source>
</evidence>
<protein>
    <recommendedName>
        <fullName evidence="3">Neuromedin U</fullName>
    </recommendedName>
</protein>
<accession>A0A0D6P6I4</accession>
<dbReference type="EMBL" id="BANB01000268">
    <property type="protein sequence ID" value="GAN77267.1"/>
    <property type="molecule type" value="Genomic_DNA"/>
</dbReference>
<evidence type="ECO:0000313" key="1">
    <source>
        <dbReference type="EMBL" id="GAN77267.1"/>
    </source>
</evidence>
<comment type="caution">
    <text evidence="1">The sequence shown here is derived from an EMBL/GenBank/DDBJ whole genome shotgun (WGS) entry which is preliminary data.</text>
</comment>
<dbReference type="Proteomes" id="UP000032680">
    <property type="component" value="Unassembled WGS sequence"/>
</dbReference>
<organism evidence="1 2">
    <name type="scientific">Acidisphaera rubrifaciens HS-AP3</name>
    <dbReference type="NCBI Taxonomy" id="1231350"/>
    <lineage>
        <taxon>Bacteria</taxon>
        <taxon>Pseudomonadati</taxon>
        <taxon>Pseudomonadota</taxon>
        <taxon>Alphaproteobacteria</taxon>
        <taxon>Acetobacterales</taxon>
        <taxon>Acetobacteraceae</taxon>
        <taxon>Acidisphaera</taxon>
    </lineage>
</organism>
<dbReference type="AlphaFoldDB" id="A0A0D6P6I4"/>
<evidence type="ECO:0008006" key="3">
    <source>
        <dbReference type="Google" id="ProtNLM"/>
    </source>
</evidence>